<dbReference type="GO" id="GO:0016274">
    <property type="term" value="F:protein-arginine N-methyltransferase activity"/>
    <property type="evidence" value="ECO:0007669"/>
    <property type="project" value="InterPro"/>
</dbReference>
<dbReference type="OrthoDB" id="5383291at2"/>
<organism evidence="2 3">
    <name type="scientific">Xenorhabdus mauleonii</name>
    <dbReference type="NCBI Taxonomy" id="351675"/>
    <lineage>
        <taxon>Bacteria</taxon>
        <taxon>Pseudomonadati</taxon>
        <taxon>Pseudomonadota</taxon>
        <taxon>Gammaproteobacteria</taxon>
        <taxon>Enterobacterales</taxon>
        <taxon>Morganellaceae</taxon>
        <taxon>Xenorhabdus</taxon>
    </lineage>
</organism>
<evidence type="ECO:0000313" key="1">
    <source>
        <dbReference type="EMBL" id="PHM44770.1"/>
    </source>
</evidence>
<dbReference type="STRING" id="351675.SAMN05421680_106177"/>
<dbReference type="Proteomes" id="UP000198919">
    <property type="component" value="Unassembled WGS sequence"/>
</dbReference>
<dbReference type="PROSITE" id="PS51678">
    <property type="entry name" value="SAM_MT_PRMT"/>
    <property type="match status" value="1"/>
</dbReference>
<dbReference type="Gene3D" id="2.70.160.11">
    <property type="entry name" value="Hnrnp arginine n-methyltransferase1"/>
    <property type="match status" value="1"/>
</dbReference>
<dbReference type="CDD" id="cd02440">
    <property type="entry name" value="AdoMet_MTases"/>
    <property type="match status" value="1"/>
</dbReference>
<dbReference type="Proteomes" id="UP000224607">
    <property type="component" value="Unassembled WGS sequence"/>
</dbReference>
<dbReference type="AlphaFoldDB" id="A0A1I3PKU6"/>
<accession>A0A1I3PKU6</accession>
<evidence type="ECO:0000313" key="4">
    <source>
        <dbReference type="Proteomes" id="UP000224607"/>
    </source>
</evidence>
<dbReference type="GO" id="GO:0042054">
    <property type="term" value="F:histone methyltransferase activity"/>
    <property type="evidence" value="ECO:0007669"/>
    <property type="project" value="TreeGrafter"/>
</dbReference>
<protein>
    <submittedName>
        <fullName evidence="1">Ribosomal protein L11 methyltransferase</fullName>
        <ecNumber evidence="1">2.1.1.-</ecNumber>
    </submittedName>
    <submittedName>
        <fullName evidence="2">Type II protein arginine methyltransferase</fullName>
    </submittedName>
</protein>
<dbReference type="GO" id="GO:0032259">
    <property type="term" value="P:methylation"/>
    <property type="evidence" value="ECO:0007669"/>
    <property type="project" value="UniProtKB-KW"/>
</dbReference>
<reference evidence="1 4" key="3">
    <citation type="journal article" date="2017" name="Nat. Microbiol.">
        <title>Natural product diversity associated with the nematode symbionts Photorhabdus and Xenorhabdus.</title>
        <authorList>
            <person name="Tobias N.J."/>
            <person name="Wolff H."/>
            <person name="Djahanschiri B."/>
            <person name="Grundmann F."/>
            <person name="Kronenwerth M."/>
            <person name="Shi Y.M."/>
            <person name="Simonyi S."/>
            <person name="Grun P."/>
            <person name="Shapiro-Ilan D."/>
            <person name="Pidot S.J."/>
            <person name="Stinear T.P."/>
            <person name="Ebersberger I."/>
            <person name="Bode H.B."/>
        </authorList>
    </citation>
    <scope>NUCLEOTIDE SEQUENCE [LARGE SCALE GENOMIC DNA]</scope>
    <source>
        <strain evidence="1 4">DSM 17908</strain>
    </source>
</reference>
<dbReference type="EMBL" id="FORG01000006">
    <property type="protein sequence ID" value="SFJ21989.1"/>
    <property type="molecule type" value="Genomic_DNA"/>
</dbReference>
<reference evidence="2" key="2">
    <citation type="submission" date="2016-10" db="EMBL/GenBank/DDBJ databases">
        <authorList>
            <person name="de Groot N.N."/>
        </authorList>
    </citation>
    <scope>NUCLEOTIDE SEQUENCE [LARGE SCALE GENOMIC DNA]</scope>
    <source>
        <strain evidence="2">DSM 17908</strain>
    </source>
</reference>
<dbReference type="Gene3D" id="3.40.50.150">
    <property type="entry name" value="Vaccinia Virus protein VP39"/>
    <property type="match status" value="1"/>
</dbReference>
<evidence type="ECO:0000313" key="3">
    <source>
        <dbReference type="Proteomes" id="UP000198919"/>
    </source>
</evidence>
<evidence type="ECO:0000313" key="2">
    <source>
        <dbReference type="EMBL" id="SFJ21989.1"/>
    </source>
</evidence>
<dbReference type="GO" id="GO:0005840">
    <property type="term" value="C:ribosome"/>
    <property type="evidence" value="ECO:0007669"/>
    <property type="project" value="UniProtKB-KW"/>
</dbReference>
<keyword evidence="2" id="KW-0808">Transferase</keyword>
<dbReference type="RefSeq" id="WP_092509875.1">
    <property type="nucleotide sequence ID" value="NZ_CAWNQB010000034.1"/>
</dbReference>
<dbReference type="SUPFAM" id="SSF53335">
    <property type="entry name" value="S-adenosyl-L-methionine-dependent methyltransferases"/>
    <property type="match status" value="1"/>
</dbReference>
<gene>
    <name evidence="1" type="primary">prmA_1</name>
    <name evidence="2" type="ORF">SAMN05421680_106177</name>
    <name evidence="1" type="ORF">Xmau_01484</name>
</gene>
<reference evidence="3" key="1">
    <citation type="submission" date="2016-10" db="EMBL/GenBank/DDBJ databases">
        <authorList>
            <person name="Varghese N."/>
            <person name="Submissions S."/>
        </authorList>
    </citation>
    <scope>NUCLEOTIDE SEQUENCE [LARGE SCALE GENOMIC DNA]</scope>
    <source>
        <strain evidence="3">DSM 17908</strain>
    </source>
</reference>
<keyword evidence="2" id="KW-0489">Methyltransferase</keyword>
<keyword evidence="4" id="KW-1185">Reference proteome</keyword>
<dbReference type="EC" id="2.1.1.-" evidence="1"/>
<dbReference type="InterPro" id="IPR025799">
    <property type="entry name" value="Arg_MeTrfase"/>
</dbReference>
<keyword evidence="1" id="KW-0689">Ribosomal protein</keyword>
<dbReference type="Pfam" id="PF06325">
    <property type="entry name" value="PrmA"/>
    <property type="match status" value="1"/>
</dbReference>
<keyword evidence="1" id="KW-0687">Ribonucleoprotein</keyword>
<dbReference type="PANTHER" id="PTHR11006:SF4">
    <property type="entry name" value="PROTEIN ARGININE N-METHYLTRANSFERASE 7"/>
    <property type="match status" value="1"/>
</dbReference>
<sequence>MVLLYKKRDVIGIQPMIMERKFPTWHFSMLNDKLRNEAIKEAITYYGVDNKVVLEIGTGAGLTAIYFAKHGAKVVYTCEMDEQLYHVAVKNIKENNFENIIKIYHMTSSELIKSGIMKEPPDVIFTETLDCGIVGEGFWSVAKDIRTIASSNTKIIPDIIKQYGFMIESEEIYNQNKISGNFNGIKLTHINDHSTTTYFPIRYNNFNVKTLSESMKINEYTYTTLEHGIRSSKFIAYRTGICHGIISYFQARMGPSIISNDLRDKGHWHQAFHPLQEPINVKAGNTYIMKINKNGSITIVSEKG</sequence>
<proteinExistence type="predicted"/>
<dbReference type="PANTHER" id="PTHR11006">
    <property type="entry name" value="PROTEIN ARGININE N-METHYLTRANSFERASE"/>
    <property type="match status" value="1"/>
</dbReference>
<dbReference type="InterPro" id="IPR029063">
    <property type="entry name" value="SAM-dependent_MTases_sf"/>
</dbReference>
<dbReference type="EMBL" id="NITY01000004">
    <property type="protein sequence ID" value="PHM44770.1"/>
    <property type="molecule type" value="Genomic_DNA"/>
</dbReference>
<name>A0A1I3PKU6_9GAMM</name>